<name>A0A0E9TNS5_ANGAN</name>
<keyword evidence="1" id="KW-0472">Membrane</keyword>
<reference evidence="2" key="1">
    <citation type="submission" date="2014-11" db="EMBL/GenBank/DDBJ databases">
        <authorList>
            <person name="Amaro Gonzalez C."/>
        </authorList>
    </citation>
    <scope>NUCLEOTIDE SEQUENCE</scope>
</reference>
<accession>A0A0E9TNS5</accession>
<reference evidence="2" key="2">
    <citation type="journal article" date="2015" name="Fish Shellfish Immunol.">
        <title>Early steps in the European eel (Anguilla anguilla)-Vibrio vulnificus interaction in the gills: Role of the RtxA13 toxin.</title>
        <authorList>
            <person name="Callol A."/>
            <person name="Pajuelo D."/>
            <person name="Ebbesson L."/>
            <person name="Teles M."/>
            <person name="MacKenzie S."/>
            <person name="Amaro C."/>
        </authorList>
    </citation>
    <scope>NUCLEOTIDE SEQUENCE</scope>
</reference>
<organism evidence="2">
    <name type="scientific">Anguilla anguilla</name>
    <name type="common">European freshwater eel</name>
    <name type="synonym">Muraena anguilla</name>
    <dbReference type="NCBI Taxonomy" id="7936"/>
    <lineage>
        <taxon>Eukaryota</taxon>
        <taxon>Metazoa</taxon>
        <taxon>Chordata</taxon>
        <taxon>Craniata</taxon>
        <taxon>Vertebrata</taxon>
        <taxon>Euteleostomi</taxon>
        <taxon>Actinopterygii</taxon>
        <taxon>Neopterygii</taxon>
        <taxon>Teleostei</taxon>
        <taxon>Anguilliformes</taxon>
        <taxon>Anguillidae</taxon>
        <taxon>Anguilla</taxon>
    </lineage>
</organism>
<proteinExistence type="predicted"/>
<dbReference type="EMBL" id="GBXM01053450">
    <property type="protein sequence ID" value="JAH55127.1"/>
    <property type="molecule type" value="Transcribed_RNA"/>
</dbReference>
<feature type="transmembrane region" description="Helical" evidence="1">
    <location>
        <begin position="6"/>
        <end position="27"/>
    </location>
</feature>
<evidence type="ECO:0000256" key="1">
    <source>
        <dbReference type="SAM" id="Phobius"/>
    </source>
</evidence>
<keyword evidence="1" id="KW-1133">Transmembrane helix</keyword>
<keyword evidence="1" id="KW-0812">Transmembrane</keyword>
<evidence type="ECO:0000313" key="2">
    <source>
        <dbReference type="EMBL" id="JAH55127.1"/>
    </source>
</evidence>
<sequence length="33" mass="3919">MLALLLYVKMFYFVCLCLCCLLNKYMIKLKGLI</sequence>
<dbReference type="AlphaFoldDB" id="A0A0E9TNS5"/>
<protein>
    <submittedName>
        <fullName evidence="2">Uncharacterized protein</fullName>
    </submittedName>
</protein>